<keyword evidence="2 4" id="KW-0479">Metal-binding</keyword>
<dbReference type="STRING" id="1121409.SAMN02745124_02197"/>
<dbReference type="AlphaFoldDB" id="A0A1M5WBS6"/>
<dbReference type="InterPro" id="IPR023696">
    <property type="entry name" value="Ureohydrolase_dom_sf"/>
</dbReference>
<dbReference type="GO" id="GO:0008783">
    <property type="term" value="F:agmatinase activity"/>
    <property type="evidence" value="ECO:0007669"/>
    <property type="project" value="TreeGrafter"/>
</dbReference>
<dbReference type="InterPro" id="IPR005925">
    <property type="entry name" value="Agmatinase-rel"/>
</dbReference>
<organism evidence="5 6">
    <name type="scientific">Desulfofustis glycolicus DSM 9705</name>
    <dbReference type="NCBI Taxonomy" id="1121409"/>
    <lineage>
        <taxon>Bacteria</taxon>
        <taxon>Pseudomonadati</taxon>
        <taxon>Thermodesulfobacteriota</taxon>
        <taxon>Desulfobulbia</taxon>
        <taxon>Desulfobulbales</taxon>
        <taxon>Desulfocapsaceae</taxon>
        <taxon>Desulfofustis</taxon>
    </lineage>
</organism>
<dbReference type="RefSeq" id="WP_073375965.1">
    <property type="nucleotide sequence ID" value="NZ_FQXS01000012.1"/>
</dbReference>
<evidence type="ECO:0000256" key="4">
    <source>
        <dbReference type="PIRSR" id="PIRSR036979-1"/>
    </source>
</evidence>
<dbReference type="OrthoDB" id="9789727at2"/>
<sequence>MAGTELPGFLASELASSAAADSLFHVIPVPLEQSVSYGAGTGNGPAAILTASQQLEAFDGISQPLDLGIHTTAAIDCRTTVESVLARIAERCSIALADGRLPVLLGGEHTVTLGALQAVTKHHAAPVGLFQLDAHADLRDRYEGSRYSHACVARRAHEDLGMVLFQFGVRARCLEEERYRREHHIAGLDAVTLHRKGLAALHLPADFPETIYLSLDVDGLDPSVIRATGTPVPGGPGWYDTLAAIEIAIRGRRVAGFDVVELAPRADDHASSFAAAQLVYAVMGMIERNRPANPAT</sequence>
<reference evidence="5 6" key="1">
    <citation type="submission" date="2016-11" db="EMBL/GenBank/DDBJ databases">
        <authorList>
            <person name="Jaros S."/>
            <person name="Januszkiewicz K."/>
            <person name="Wedrychowicz H."/>
        </authorList>
    </citation>
    <scope>NUCLEOTIDE SEQUENCE [LARGE SCALE GENOMIC DNA]</scope>
    <source>
        <strain evidence="5 6">DSM 9705</strain>
    </source>
</reference>
<feature type="binding site" evidence="4">
    <location>
        <position position="133"/>
    </location>
    <ligand>
        <name>Mn(2+)</name>
        <dbReference type="ChEBI" id="CHEBI:29035"/>
        <label>1</label>
    </ligand>
</feature>
<keyword evidence="6" id="KW-1185">Reference proteome</keyword>
<dbReference type="CDD" id="cd11593">
    <property type="entry name" value="Agmatinase-like_2"/>
    <property type="match status" value="1"/>
</dbReference>
<dbReference type="Proteomes" id="UP000184139">
    <property type="component" value="Unassembled WGS sequence"/>
</dbReference>
<feature type="binding site" evidence="4">
    <location>
        <position position="137"/>
    </location>
    <ligand>
        <name>Mn(2+)</name>
        <dbReference type="ChEBI" id="CHEBI:29035"/>
        <label>1</label>
    </ligand>
</feature>
<accession>A0A1M5WBS6</accession>
<keyword evidence="4" id="KW-0464">Manganese</keyword>
<comment type="cofactor">
    <cofactor evidence="4">
        <name>Mn(2+)</name>
        <dbReference type="ChEBI" id="CHEBI:29035"/>
    </cofactor>
    <text evidence="4">Binds 2 manganese ions per subunit.</text>
</comment>
<evidence type="ECO:0000256" key="3">
    <source>
        <dbReference type="ARBA" id="ARBA00022801"/>
    </source>
</evidence>
<comment type="similarity">
    <text evidence="1">Belongs to the arginase family. Agmatinase subfamily.</text>
</comment>
<gene>
    <name evidence="5" type="ORF">SAMN02745124_02197</name>
</gene>
<feature type="binding site" evidence="4">
    <location>
        <position position="109"/>
    </location>
    <ligand>
        <name>Mn(2+)</name>
        <dbReference type="ChEBI" id="CHEBI:29035"/>
        <label>1</label>
    </ligand>
</feature>
<dbReference type="EMBL" id="FQXS01000012">
    <property type="protein sequence ID" value="SHH85049.1"/>
    <property type="molecule type" value="Genomic_DNA"/>
</dbReference>
<feature type="binding site" evidence="4">
    <location>
        <position position="218"/>
    </location>
    <ligand>
        <name>Mn(2+)</name>
        <dbReference type="ChEBI" id="CHEBI:29035"/>
        <label>1</label>
    </ligand>
</feature>
<dbReference type="PANTHER" id="PTHR11358:SF26">
    <property type="entry name" value="GUANIDINO ACID HYDROLASE, MITOCHONDRIAL"/>
    <property type="match status" value="1"/>
</dbReference>
<proteinExistence type="inferred from homology"/>
<dbReference type="Pfam" id="PF00491">
    <property type="entry name" value="Arginase"/>
    <property type="match status" value="1"/>
</dbReference>
<evidence type="ECO:0000256" key="1">
    <source>
        <dbReference type="ARBA" id="ARBA00009227"/>
    </source>
</evidence>
<dbReference type="SUPFAM" id="SSF52768">
    <property type="entry name" value="Arginase/deacetylase"/>
    <property type="match status" value="1"/>
</dbReference>
<dbReference type="Gene3D" id="3.40.800.10">
    <property type="entry name" value="Ureohydrolase domain"/>
    <property type="match status" value="1"/>
</dbReference>
<feature type="binding site" evidence="4">
    <location>
        <position position="135"/>
    </location>
    <ligand>
        <name>Mn(2+)</name>
        <dbReference type="ChEBI" id="CHEBI:29035"/>
        <label>1</label>
    </ligand>
</feature>
<keyword evidence="3" id="KW-0378">Hydrolase</keyword>
<dbReference type="GO" id="GO:0033389">
    <property type="term" value="P:putrescine biosynthetic process from arginine, via agmatine"/>
    <property type="evidence" value="ECO:0007669"/>
    <property type="project" value="TreeGrafter"/>
</dbReference>
<dbReference type="PROSITE" id="PS51409">
    <property type="entry name" value="ARGINASE_2"/>
    <property type="match status" value="1"/>
</dbReference>
<evidence type="ECO:0000313" key="5">
    <source>
        <dbReference type="EMBL" id="SHH85049.1"/>
    </source>
</evidence>
<dbReference type="PIRSF" id="PIRSF036979">
    <property type="entry name" value="Arginase"/>
    <property type="match status" value="1"/>
</dbReference>
<dbReference type="NCBIfam" id="TIGR01230">
    <property type="entry name" value="agmatinase"/>
    <property type="match status" value="1"/>
</dbReference>
<evidence type="ECO:0000256" key="2">
    <source>
        <dbReference type="ARBA" id="ARBA00022723"/>
    </source>
</evidence>
<dbReference type="InterPro" id="IPR006035">
    <property type="entry name" value="Ureohydrolase"/>
</dbReference>
<evidence type="ECO:0000313" key="6">
    <source>
        <dbReference type="Proteomes" id="UP000184139"/>
    </source>
</evidence>
<name>A0A1M5WBS6_9BACT</name>
<feature type="binding site" evidence="4">
    <location>
        <position position="216"/>
    </location>
    <ligand>
        <name>Mn(2+)</name>
        <dbReference type="ChEBI" id="CHEBI:29035"/>
        <label>1</label>
    </ligand>
</feature>
<protein>
    <submittedName>
        <fullName evidence="5">Agmatinase</fullName>
    </submittedName>
</protein>
<dbReference type="GO" id="GO:0046872">
    <property type="term" value="F:metal ion binding"/>
    <property type="evidence" value="ECO:0007669"/>
    <property type="project" value="UniProtKB-KW"/>
</dbReference>
<dbReference type="PANTHER" id="PTHR11358">
    <property type="entry name" value="ARGINASE/AGMATINASE"/>
    <property type="match status" value="1"/>
</dbReference>